<proteinExistence type="predicted"/>
<organism evidence="2">
    <name type="scientific">Cuerna arida</name>
    <dbReference type="NCBI Taxonomy" id="1464854"/>
    <lineage>
        <taxon>Eukaryota</taxon>
        <taxon>Metazoa</taxon>
        <taxon>Ecdysozoa</taxon>
        <taxon>Arthropoda</taxon>
        <taxon>Hexapoda</taxon>
        <taxon>Insecta</taxon>
        <taxon>Pterygota</taxon>
        <taxon>Neoptera</taxon>
        <taxon>Paraneoptera</taxon>
        <taxon>Hemiptera</taxon>
        <taxon>Auchenorrhyncha</taxon>
        <taxon>Membracoidea</taxon>
        <taxon>Cicadellidae</taxon>
        <taxon>Cicadellinae</taxon>
        <taxon>Proconiini</taxon>
        <taxon>Cuerna</taxon>
    </lineage>
</organism>
<dbReference type="SUPFAM" id="SSF56219">
    <property type="entry name" value="DNase I-like"/>
    <property type="match status" value="1"/>
</dbReference>
<dbReference type="PANTHER" id="PTHR33273">
    <property type="entry name" value="DOMAIN-CONTAINING PROTEIN, PUTATIVE-RELATED"/>
    <property type="match status" value="1"/>
</dbReference>
<dbReference type="GO" id="GO:0003824">
    <property type="term" value="F:catalytic activity"/>
    <property type="evidence" value="ECO:0007669"/>
    <property type="project" value="InterPro"/>
</dbReference>
<dbReference type="EMBL" id="GECZ01012028">
    <property type="protein sequence ID" value="JAS57741.1"/>
    <property type="molecule type" value="Transcribed_RNA"/>
</dbReference>
<dbReference type="PANTHER" id="PTHR33273:SF4">
    <property type="entry name" value="ENDONUCLEASE_EXONUCLEASE_PHOSPHATASE DOMAIN-CONTAINING PROTEIN"/>
    <property type="match status" value="1"/>
</dbReference>
<gene>
    <name evidence="2" type="ORF">g.7365</name>
</gene>
<dbReference type="AlphaFoldDB" id="A0A1B6G5S9"/>
<protein>
    <recommendedName>
        <fullName evidence="1">Endonuclease/exonuclease/phosphatase domain-containing protein</fullName>
    </recommendedName>
</protein>
<accession>A0A1B6G5S9</accession>
<evidence type="ECO:0000259" key="1">
    <source>
        <dbReference type="Pfam" id="PF14529"/>
    </source>
</evidence>
<feature type="non-terminal residue" evidence="2">
    <location>
        <position position="1"/>
    </location>
</feature>
<dbReference type="InterPro" id="IPR005135">
    <property type="entry name" value="Endo/exonuclease/phosphatase"/>
</dbReference>
<feature type="domain" description="Endonuclease/exonuclease/phosphatase" evidence="1">
    <location>
        <begin position="41"/>
        <end position="156"/>
    </location>
</feature>
<name>A0A1B6G5S9_9HEMI</name>
<feature type="non-terminal residue" evidence="2">
    <location>
        <position position="175"/>
    </location>
</feature>
<reference evidence="2" key="1">
    <citation type="submission" date="2015-11" db="EMBL/GenBank/DDBJ databases">
        <title>De novo transcriptome assembly of four potential Pierce s Disease insect vectors from Arizona vineyards.</title>
        <authorList>
            <person name="Tassone E.E."/>
        </authorList>
    </citation>
    <scope>NUCLEOTIDE SEQUENCE</scope>
</reference>
<evidence type="ECO:0000313" key="2">
    <source>
        <dbReference type="EMBL" id="JAS57741.1"/>
    </source>
</evidence>
<dbReference type="InterPro" id="IPR036691">
    <property type="entry name" value="Endo/exonu/phosph_ase_sf"/>
</dbReference>
<sequence>ALRACIRVKNGLRCTPLLEFCSRDQTAMRTRCGATGRPLILASVYMPRDTPHAPPQEFALLVEYARRSGNELVVGCDSNSHNSVWGCGDTNTRGKSLLEFIVSSGLMISNVGSVPTFFSRVGNSVIDLTLHSENLEGRVLDWRVSSEPSLSDHRHILFSIGDFSPDNILSRNPRR</sequence>
<dbReference type="Gene3D" id="3.60.10.10">
    <property type="entry name" value="Endonuclease/exonuclease/phosphatase"/>
    <property type="match status" value="1"/>
</dbReference>
<dbReference type="Pfam" id="PF14529">
    <property type="entry name" value="Exo_endo_phos_2"/>
    <property type="match status" value="1"/>
</dbReference>